<gene>
    <name evidence="2" type="ORF">GCM10023186_41960</name>
</gene>
<evidence type="ECO:0000256" key="1">
    <source>
        <dbReference type="SAM" id="Phobius"/>
    </source>
</evidence>
<feature type="transmembrane region" description="Helical" evidence="1">
    <location>
        <begin position="21"/>
        <end position="41"/>
    </location>
</feature>
<organism evidence="2 3">
    <name type="scientific">Hymenobacter koreensis</name>
    <dbReference type="NCBI Taxonomy" id="1084523"/>
    <lineage>
        <taxon>Bacteria</taxon>
        <taxon>Pseudomonadati</taxon>
        <taxon>Bacteroidota</taxon>
        <taxon>Cytophagia</taxon>
        <taxon>Cytophagales</taxon>
        <taxon>Hymenobacteraceae</taxon>
        <taxon>Hymenobacter</taxon>
    </lineage>
</organism>
<comment type="caution">
    <text evidence="2">The sequence shown here is derived from an EMBL/GenBank/DDBJ whole genome shotgun (WGS) entry which is preliminary data.</text>
</comment>
<keyword evidence="1" id="KW-0812">Transmembrane</keyword>
<keyword evidence="3" id="KW-1185">Reference proteome</keyword>
<proteinExistence type="predicted"/>
<evidence type="ECO:0000313" key="3">
    <source>
        <dbReference type="Proteomes" id="UP001500454"/>
    </source>
</evidence>
<dbReference type="EMBL" id="BAABHA010000015">
    <property type="protein sequence ID" value="GAA4391993.1"/>
    <property type="molecule type" value="Genomic_DNA"/>
</dbReference>
<keyword evidence="1" id="KW-1133">Transmembrane helix</keyword>
<protein>
    <submittedName>
        <fullName evidence="2">Uncharacterized protein</fullName>
    </submittedName>
</protein>
<sequence length="114" mass="12448">MAPVTQTVAGFFKDARGVFNIFTVIALLAGLTVVGLPWIIVLRGYPNPERIDTLAYANFFLVLAASVGDVLLSSIMEHGFWKARKAPDLLIDSDKTEVKSEKTTVNPDPDQLEA</sequence>
<dbReference type="Proteomes" id="UP001500454">
    <property type="component" value="Unassembled WGS sequence"/>
</dbReference>
<keyword evidence="1" id="KW-0472">Membrane</keyword>
<evidence type="ECO:0000313" key="2">
    <source>
        <dbReference type="EMBL" id="GAA4391993.1"/>
    </source>
</evidence>
<feature type="transmembrane region" description="Helical" evidence="1">
    <location>
        <begin position="53"/>
        <end position="75"/>
    </location>
</feature>
<name>A0ABP8JK08_9BACT</name>
<dbReference type="RefSeq" id="WP_345227440.1">
    <property type="nucleotide sequence ID" value="NZ_BAABHA010000015.1"/>
</dbReference>
<accession>A0ABP8JK08</accession>
<reference evidence="3" key="1">
    <citation type="journal article" date="2019" name="Int. J. Syst. Evol. Microbiol.">
        <title>The Global Catalogue of Microorganisms (GCM) 10K type strain sequencing project: providing services to taxonomists for standard genome sequencing and annotation.</title>
        <authorList>
            <consortium name="The Broad Institute Genomics Platform"/>
            <consortium name="The Broad Institute Genome Sequencing Center for Infectious Disease"/>
            <person name="Wu L."/>
            <person name="Ma J."/>
        </authorList>
    </citation>
    <scope>NUCLEOTIDE SEQUENCE [LARGE SCALE GENOMIC DNA]</scope>
    <source>
        <strain evidence="3">JCM 17924</strain>
    </source>
</reference>